<protein>
    <recommendedName>
        <fullName evidence="3">RNA-directed DNA polymerase, eukaryota, Reverse transcriptase zinc-binding domain protein</fullName>
    </recommendedName>
</protein>
<dbReference type="OrthoDB" id="1435349at2759"/>
<keyword evidence="2" id="KW-1185">Reference proteome</keyword>
<evidence type="ECO:0008006" key="3">
    <source>
        <dbReference type="Google" id="ProtNLM"/>
    </source>
</evidence>
<organism evidence="1 2">
    <name type="scientific">Artemisia annua</name>
    <name type="common">Sweet wormwood</name>
    <dbReference type="NCBI Taxonomy" id="35608"/>
    <lineage>
        <taxon>Eukaryota</taxon>
        <taxon>Viridiplantae</taxon>
        <taxon>Streptophyta</taxon>
        <taxon>Embryophyta</taxon>
        <taxon>Tracheophyta</taxon>
        <taxon>Spermatophyta</taxon>
        <taxon>Magnoliopsida</taxon>
        <taxon>eudicotyledons</taxon>
        <taxon>Gunneridae</taxon>
        <taxon>Pentapetalae</taxon>
        <taxon>asterids</taxon>
        <taxon>campanulids</taxon>
        <taxon>Asterales</taxon>
        <taxon>Asteraceae</taxon>
        <taxon>Asteroideae</taxon>
        <taxon>Anthemideae</taxon>
        <taxon>Artemisiinae</taxon>
        <taxon>Artemisia</taxon>
    </lineage>
</organism>
<accession>A0A2U1M4J6</accession>
<proteinExistence type="predicted"/>
<sequence length="117" mass="13405">MKMIVGLGGSYQSITSRRLFESIRARFFWGFKDGSRGISWVKLNSILLDRNMGGLRVGSLLAKNLGLFGKWKWRFLVDKDTLWRRVIREFYGVEGGFGPSSNIKASSWDLESLDFMS</sequence>
<name>A0A2U1M4J6_ARTAN</name>
<evidence type="ECO:0000313" key="1">
    <source>
        <dbReference type="EMBL" id="PWA56168.1"/>
    </source>
</evidence>
<dbReference type="Proteomes" id="UP000245207">
    <property type="component" value="Unassembled WGS sequence"/>
</dbReference>
<comment type="caution">
    <text evidence="1">The sequence shown here is derived from an EMBL/GenBank/DDBJ whole genome shotgun (WGS) entry which is preliminary data.</text>
</comment>
<gene>
    <name evidence="1" type="ORF">CTI12_AA356130</name>
</gene>
<reference evidence="1 2" key="1">
    <citation type="journal article" date="2018" name="Mol. Plant">
        <title>The genome of Artemisia annua provides insight into the evolution of Asteraceae family and artemisinin biosynthesis.</title>
        <authorList>
            <person name="Shen Q."/>
            <person name="Zhang L."/>
            <person name="Liao Z."/>
            <person name="Wang S."/>
            <person name="Yan T."/>
            <person name="Shi P."/>
            <person name="Liu M."/>
            <person name="Fu X."/>
            <person name="Pan Q."/>
            <person name="Wang Y."/>
            <person name="Lv Z."/>
            <person name="Lu X."/>
            <person name="Zhang F."/>
            <person name="Jiang W."/>
            <person name="Ma Y."/>
            <person name="Chen M."/>
            <person name="Hao X."/>
            <person name="Li L."/>
            <person name="Tang Y."/>
            <person name="Lv G."/>
            <person name="Zhou Y."/>
            <person name="Sun X."/>
            <person name="Brodelius P.E."/>
            <person name="Rose J.K.C."/>
            <person name="Tang K."/>
        </authorList>
    </citation>
    <scope>NUCLEOTIDE SEQUENCE [LARGE SCALE GENOMIC DNA]</scope>
    <source>
        <strain evidence="2">cv. Huhao1</strain>
        <tissue evidence="1">Leaf</tissue>
    </source>
</reference>
<evidence type="ECO:0000313" key="2">
    <source>
        <dbReference type="Proteomes" id="UP000245207"/>
    </source>
</evidence>
<dbReference type="AlphaFoldDB" id="A0A2U1M4J6"/>
<dbReference type="EMBL" id="PKPP01006546">
    <property type="protein sequence ID" value="PWA56168.1"/>
    <property type="molecule type" value="Genomic_DNA"/>
</dbReference>